<dbReference type="Proteomes" id="UP000183104">
    <property type="component" value="Unassembled WGS sequence"/>
</dbReference>
<dbReference type="STRING" id="381306.AN478_08570"/>
<name>A0A0P9GJB3_9GAMM</name>
<dbReference type="InterPro" id="IPR052336">
    <property type="entry name" value="MlaD_Phospholipid_Transporter"/>
</dbReference>
<dbReference type="EMBL" id="FMUN01000001">
    <property type="protein sequence ID" value="SCX85577.1"/>
    <property type="molecule type" value="Genomic_DNA"/>
</dbReference>
<dbReference type="Pfam" id="PF02470">
    <property type="entry name" value="MlaD"/>
    <property type="match status" value="1"/>
</dbReference>
<dbReference type="SUPFAM" id="SSF58100">
    <property type="entry name" value="Bacterial hemolysins"/>
    <property type="match status" value="1"/>
</dbReference>
<evidence type="ECO:0000313" key="2">
    <source>
        <dbReference type="EMBL" id="SCX85577.1"/>
    </source>
</evidence>
<evidence type="ECO:0000259" key="1">
    <source>
        <dbReference type="Pfam" id="PF02470"/>
    </source>
</evidence>
<gene>
    <name evidence="2" type="ORF">SAMN05661077_0691</name>
</gene>
<dbReference type="PANTHER" id="PTHR33371">
    <property type="entry name" value="INTERMEMBRANE PHOSPHOLIPID TRANSPORT SYSTEM BINDING PROTEIN MLAD-RELATED"/>
    <property type="match status" value="1"/>
</dbReference>
<evidence type="ECO:0000313" key="3">
    <source>
        <dbReference type="Proteomes" id="UP000183104"/>
    </source>
</evidence>
<dbReference type="AlphaFoldDB" id="A0A0P9GJB3"/>
<dbReference type="PANTHER" id="PTHR33371:SF4">
    <property type="entry name" value="INTERMEMBRANE PHOSPHOLIPID TRANSPORT SYSTEM BINDING PROTEIN MLAD"/>
    <property type="match status" value="1"/>
</dbReference>
<protein>
    <submittedName>
        <fullName evidence="2">Phospholipid/cholesterol/gamma-HCH transport system substrate-binding protein</fullName>
    </submittedName>
</protein>
<sequence length="497" mass="53856">MFGTEQKVGLFIVGTLILLGFATFIIGDMDPLGAPERKTYTAVFSDVKGLKEQAPVRMAGVEVGRVGAIRLANGTAEVELQVRSDVEIPEGAGVLIGGSGLVGDKYVVITYPGGAEGGEEGRPGVAKAEPDTLPEGSTIREKAPSQDLDDLMRTYGKVGEDVQALTGSLREMVEANREDLRRVVANVRDLTESLKQDLPPMVEDFRGTAENANDILAENRENVRQLVARLNDSAANLAEITGEIQAGNGTIGKLYKEEAVYTELETISQNLGEITTKINEGEGALGKLVSDDEVGRQLESAVAGIGEYTERVQRMQTSVALDSRYLTEQETSKSDFSIRLQTRPTRYYLLGATSDGLPTQAEDAEAGDPLFGQEEEFGSDYKFTFMFGKTWPEYGVSGRIGMLQSTGGVGMSYYPTRSLELSADLWDFGGANSGTEFDGPQSRFMARYAFLDDHLLLEGGMHNAFSEEYRSPFIGLGLRFFDEDLKYLAGSVPTGGL</sequence>
<feature type="domain" description="Mce/MlaD" evidence="1">
    <location>
        <begin position="38"/>
        <end position="110"/>
    </location>
</feature>
<proteinExistence type="predicted"/>
<organism evidence="2 3">
    <name type="scientific">Thiohalorhabdus denitrificans</name>
    <dbReference type="NCBI Taxonomy" id="381306"/>
    <lineage>
        <taxon>Bacteria</taxon>
        <taxon>Pseudomonadati</taxon>
        <taxon>Pseudomonadota</taxon>
        <taxon>Gammaproteobacteria</taxon>
        <taxon>Thiohalorhabdales</taxon>
        <taxon>Thiohalorhabdaceae</taxon>
        <taxon>Thiohalorhabdus</taxon>
    </lineage>
</organism>
<reference evidence="3" key="1">
    <citation type="submission" date="2016-10" db="EMBL/GenBank/DDBJ databases">
        <authorList>
            <person name="Varghese N."/>
        </authorList>
    </citation>
    <scope>NUCLEOTIDE SEQUENCE [LARGE SCALE GENOMIC DNA]</scope>
    <source>
        <strain evidence="3">HL 19</strain>
    </source>
</reference>
<keyword evidence="3" id="KW-1185">Reference proteome</keyword>
<dbReference type="OrthoDB" id="9788420at2"/>
<accession>A0A0P9GJB3</accession>
<dbReference type="InterPro" id="IPR003399">
    <property type="entry name" value="Mce/MlaD"/>
</dbReference>
<dbReference type="RefSeq" id="WP_054966192.1">
    <property type="nucleotide sequence ID" value="NZ_FMUN01000001.1"/>
</dbReference>